<feature type="compositionally biased region" description="Basic and acidic residues" evidence="1">
    <location>
        <begin position="480"/>
        <end position="493"/>
    </location>
</feature>
<feature type="compositionally biased region" description="Basic and acidic residues" evidence="1">
    <location>
        <begin position="176"/>
        <end position="204"/>
    </location>
</feature>
<name>A0ABR3BY44_9PEZI</name>
<keyword evidence="4" id="KW-1185">Reference proteome</keyword>
<feature type="compositionally biased region" description="Low complexity" evidence="1">
    <location>
        <begin position="43"/>
        <end position="57"/>
    </location>
</feature>
<feature type="compositionally biased region" description="Polar residues" evidence="1">
    <location>
        <begin position="230"/>
        <end position="239"/>
    </location>
</feature>
<dbReference type="RefSeq" id="XP_066627952.1">
    <property type="nucleotide sequence ID" value="XM_066781669.1"/>
</dbReference>
<feature type="region of interest" description="Disordered" evidence="1">
    <location>
        <begin position="16"/>
        <end position="74"/>
    </location>
</feature>
<protein>
    <recommendedName>
        <fullName evidence="2">Chromo domain-containing protein</fullName>
    </recommendedName>
</protein>
<reference evidence="3 4" key="1">
    <citation type="submission" date="2024-02" db="EMBL/GenBank/DDBJ databases">
        <title>De novo assembly and annotation of 12 fungi associated with fruit tree decline syndrome in Ontario, Canada.</title>
        <authorList>
            <person name="Sulman M."/>
            <person name="Ellouze W."/>
            <person name="Ilyukhin E."/>
        </authorList>
    </citation>
    <scope>NUCLEOTIDE SEQUENCE [LARGE SCALE GENOMIC DNA]</scope>
    <source>
        <strain evidence="3 4">FDS-637</strain>
    </source>
</reference>
<feature type="domain" description="Chromo" evidence="2">
    <location>
        <begin position="78"/>
        <end position="114"/>
    </location>
</feature>
<sequence>MARPLPRVNAIATVADKAAHNRANRAAKRTRSASVPADRVARNARTASSSTAASSRSKVTKKTNTKKQNAAAQSDETYVARAILEEDAKRGYLIDWAGLDGNGAPYEPTWEPKSYANAALKREWKEKKQGKWKKPAERNGEGQVGDIENGEAQGVEKEVAQDEAQMVQDKPLPNGSRKEAAQKHTSSDNKASIDERIHDPKEEAQNNEAQNGTEPDQPSIHGRGHKREATNGTQNNELPESSDRNRKRKLETDRANAQDELEPNFALPHTQPDNKKQRLQATRTESAKPKSTKPKAKPTNQKSTKPEPEPQDEGVFPARAITGEKPRYYRVAWETDPVTGKDFEDTWEPKGNVSQDLVAEWKQQKKGQSQKAPKKPRGRPAKRAHETEDEQLKEEQDDDVYSASAIVDERHRHYLIAWEKDPKTGEDFDDSWEPKSNVSKDLVAEWRQKKKAPKQQEQQISKSPEKPKGKVASQTVDTPKQTERQTEQGEQQRKQNAIALPTEPVTPLRDEDDEEEEDDEASYPPSSTMKHNTVPVAGADGTPTTDKRTSEEPGFAHSRLPANAVMTQKMQIERAPDIDIASPFWDPNHDRSKSVVLYGTKGRRLLTDMQ</sequence>
<evidence type="ECO:0000313" key="3">
    <source>
        <dbReference type="EMBL" id="KAL0253308.1"/>
    </source>
</evidence>
<feature type="compositionally biased region" description="Acidic residues" evidence="1">
    <location>
        <begin position="387"/>
        <end position="400"/>
    </location>
</feature>
<feature type="compositionally biased region" description="Basic and acidic residues" evidence="1">
    <location>
        <begin position="339"/>
        <end position="348"/>
    </location>
</feature>
<accession>A0ABR3BY44</accession>
<dbReference type="GeneID" id="92014365"/>
<gene>
    <name evidence="3" type="ORF">SLS55_010280</name>
</gene>
<feature type="compositionally biased region" description="Basic and acidic residues" evidence="1">
    <location>
        <begin position="121"/>
        <end position="140"/>
    </location>
</feature>
<organism evidence="3 4">
    <name type="scientific">Diplodia seriata</name>
    <dbReference type="NCBI Taxonomy" id="420778"/>
    <lineage>
        <taxon>Eukaryota</taxon>
        <taxon>Fungi</taxon>
        <taxon>Dikarya</taxon>
        <taxon>Ascomycota</taxon>
        <taxon>Pezizomycotina</taxon>
        <taxon>Dothideomycetes</taxon>
        <taxon>Dothideomycetes incertae sedis</taxon>
        <taxon>Botryosphaeriales</taxon>
        <taxon>Botryosphaeriaceae</taxon>
        <taxon>Diplodia</taxon>
    </lineage>
</organism>
<feature type="compositionally biased region" description="Basic residues" evidence="1">
    <location>
        <begin position="20"/>
        <end position="31"/>
    </location>
</feature>
<dbReference type="InterPro" id="IPR000953">
    <property type="entry name" value="Chromo/chromo_shadow_dom"/>
</dbReference>
<dbReference type="CDD" id="cd00024">
    <property type="entry name" value="CD_CSD"/>
    <property type="match status" value="1"/>
</dbReference>
<dbReference type="Gene3D" id="2.40.50.40">
    <property type="match status" value="3"/>
</dbReference>
<comment type="caution">
    <text evidence="3">The sequence shown here is derived from an EMBL/GenBank/DDBJ whole genome shotgun (WGS) entry which is preliminary data.</text>
</comment>
<feature type="domain" description="Chromo" evidence="2">
    <location>
        <begin position="401"/>
        <end position="459"/>
    </location>
</feature>
<evidence type="ECO:0000313" key="4">
    <source>
        <dbReference type="Proteomes" id="UP001430584"/>
    </source>
</evidence>
<feature type="region of interest" description="Disordered" evidence="1">
    <location>
        <begin position="121"/>
        <end position="557"/>
    </location>
</feature>
<evidence type="ECO:0000256" key="1">
    <source>
        <dbReference type="SAM" id="MobiDB-lite"/>
    </source>
</evidence>
<proteinExistence type="predicted"/>
<dbReference type="EMBL" id="JAJVCZ030000012">
    <property type="protein sequence ID" value="KAL0253308.1"/>
    <property type="molecule type" value="Genomic_DNA"/>
</dbReference>
<evidence type="ECO:0000259" key="2">
    <source>
        <dbReference type="PROSITE" id="PS50013"/>
    </source>
</evidence>
<feature type="compositionally biased region" description="Basic residues" evidence="1">
    <location>
        <begin position="372"/>
        <end position="382"/>
    </location>
</feature>
<dbReference type="Proteomes" id="UP001430584">
    <property type="component" value="Unassembled WGS sequence"/>
</dbReference>
<feature type="compositionally biased region" description="Acidic residues" evidence="1">
    <location>
        <begin position="510"/>
        <end position="521"/>
    </location>
</feature>
<feature type="compositionally biased region" description="Polar residues" evidence="1">
    <location>
        <begin position="206"/>
        <end position="216"/>
    </location>
</feature>
<dbReference type="PROSITE" id="PS50013">
    <property type="entry name" value="CHROMO_2"/>
    <property type="match status" value="2"/>
</dbReference>